<dbReference type="STRING" id="452652.KSE_46950"/>
<dbReference type="KEGG" id="ksk:KSE_46950"/>
<accession>E4NG46</accession>
<dbReference type="Proteomes" id="UP000007076">
    <property type="component" value="Chromosome"/>
</dbReference>
<evidence type="ECO:0000313" key="1">
    <source>
        <dbReference type="EMBL" id="BAJ30476.1"/>
    </source>
</evidence>
<protein>
    <submittedName>
        <fullName evidence="1">Uncharacterized protein</fullName>
    </submittedName>
</protein>
<dbReference type="RefSeq" id="WP_014137775.1">
    <property type="nucleotide sequence ID" value="NC_016109.1"/>
</dbReference>
<proteinExistence type="predicted"/>
<name>E4NG46_KITSK</name>
<gene>
    <name evidence="1" type="ordered locus">KSE_46950</name>
</gene>
<organism evidence="1 2">
    <name type="scientific">Kitasatospora setae (strain ATCC 33774 / DSM 43861 / JCM 3304 / KCC A-0304 / NBRC 14216 / KM-6054)</name>
    <name type="common">Streptomyces setae</name>
    <dbReference type="NCBI Taxonomy" id="452652"/>
    <lineage>
        <taxon>Bacteria</taxon>
        <taxon>Bacillati</taxon>
        <taxon>Actinomycetota</taxon>
        <taxon>Actinomycetes</taxon>
        <taxon>Kitasatosporales</taxon>
        <taxon>Streptomycetaceae</taxon>
        <taxon>Kitasatospora</taxon>
    </lineage>
</organism>
<reference evidence="1 2" key="1">
    <citation type="journal article" date="2010" name="DNA Res.">
        <title>Genome sequence of Kitasatospora setae NBRC 14216T: an evolutionary snapshot of the family Streptomycetaceae.</title>
        <authorList>
            <person name="Ichikawa N."/>
            <person name="Oguchi A."/>
            <person name="Ikeda H."/>
            <person name="Ishikawa J."/>
            <person name="Kitani S."/>
            <person name="Watanabe Y."/>
            <person name="Nakamura S."/>
            <person name="Katano Y."/>
            <person name="Kishi E."/>
            <person name="Sasagawa M."/>
            <person name="Ankai A."/>
            <person name="Fukui S."/>
            <person name="Hashimoto Y."/>
            <person name="Kamata S."/>
            <person name="Otoguro M."/>
            <person name="Tanikawa S."/>
            <person name="Nihira T."/>
            <person name="Horinouchi S."/>
            <person name="Ohnishi Y."/>
            <person name="Hayakawa M."/>
            <person name="Kuzuyama T."/>
            <person name="Arisawa A."/>
            <person name="Nomoto F."/>
            <person name="Miura H."/>
            <person name="Takahashi Y."/>
            <person name="Fujita N."/>
        </authorList>
    </citation>
    <scope>NUCLEOTIDE SEQUENCE [LARGE SCALE GENOMIC DNA]</scope>
    <source>
        <strain evidence="2">ATCC 33774 / DSM 43861 / JCM 3304 / KCC A-0304 / NBRC 14216 / KM-6054</strain>
    </source>
</reference>
<evidence type="ECO:0000313" key="2">
    <source>
        <dbReference type="Proteomes" id="UP000007076"/>
    </source>
</evidence>
<dbReference type="HOGENOM" id="CLU_979276_0_0_11"/>
<dbReference type="PATRIC" id="fig|452652.3.peg.4684"/>
<sequence>MSAVGLGPREARHWLETELGRLGYDRKRPEYTEDGRHFRPVLGTPGWCMVIWAPPETWPPGALACWRVVWHPAAEFSRDSRKEVPKGAAGHWEESTAAVLAALRSLGLQAAVTGPHRGSERFGSRAFLAWELPPGAVADWPPAGAWDGVPPTRPNFIDGWPQWAEGPAPGDEVAGALRAVAERRRGAGVADIGRRSVLDTDSPLWPPGAHMSAHVTWWPDPEFARAYGEPLPPAAAEHWRAGVGQLLGDLAAIGRYQFRTAWEHPGARHDGAGVIVWRGPSRPS</sequence>
<dbReference type="eggNOG" id="ENOG5031Z2Q">
    <property type="taxonomic scope" value="Bacteria"/>
</dbReference>
<dbReference type="EMBL" id="AP010968">
    <property type="protein sequence ID" value="BAJ30476.1"/>
    <property type="molecule type" value="Genomic_DNA"/>
</dbReference>
<keyword evidence="2" id="KW-1185">Reference proteome</keyword>
<dbReference type="AlphaFoldDB" id="E4NG46"/>